<dbReference type="InterPro" id="IPR020845">
    <property type="entry name" value="AMP-binding_CS"/>
</dbReference>
<evidence type="ECO:0000256" key="1">
    <source>
        <dbReference type="ARBA" id="ARBA00004275"/>
    </source>
</evidence>
<organism evidence="5 6">
    <name type="scientific">Stomoxys calcitrans</name>
    <name type="common">Stable fly</name>
    <name type="synonym">Conops calcitrans</name>
    <dbReference type="NCBI Taxonomy" id="35570"/>
    <lineage>
        <taxon>Eukaryota</taxon>
        <taxon>Metazoa</taxon>
        <taxon>Ecdysozoa</taxon>
        <taxon>Arthropoda</taxon>
        <taxon>Hexapoda</taxon>
        <taxon>Insecta</taxon>
        <taxon>Pterygota</taxon>
        <taxon>Neoptera</taxon>
        <taxon>Endopterygota</taxon>
        <taxon>Diptera</taxon>
        <taxon>Brachycera</taxon>
        <taxon>Muscomorpha</taxon>
        <taxon>Muscoidea</taxon>
        <taxon>Muscidae</taxon>
        <taxon>Stomoxys</taxon>
    </lineage>
</organism>
<feature type="domain" description="AMP-binding enzyme C-terminal" evidence="4">
    <location>
        <begin position="460"/>
        <end position="538"/>
    </location>
</feature>
<dbReference type="InterPro" id="IPR045851">
    <property type="entry name" value="AMP-bd_C_sf"/>
</dbReference>
<dbReference type="PROSITE" id="PS00455">
    <property type="entry name" value="AMP_BINDING"/>
    <property type="match status" value="1"/>
</dbReference>
<dbReference type="InterPro" id="IPR000873">
    <property type="entry name" value="AMP-dep_synth/lig_dom"/>
</dbReference>
<dbReference type="SUPFAM" id="SSF56801">
    <property type="entry name" value="Acetyl-CoA synthetase-like"/>
    <property type="match status" value="1"/>
</dbReference>
<sequence>MYPLTASYYDAKQKVWSGPQYKDLYSPNITLGEVICDALARNPQKIIQIDDATGEKLRCNQLLHYAKALARNLLNLGLKPDDVISLYANNWTHVATLMLACLLCGTPVNSLFPGFDRDTLALIYNLTKPKIIFCELENCKIAQEVNSQLNLNAQIFVLNGNGVVPDGVSHIRDLLEFENVDKGDCYRFPCHELHGDDTALILCSSGTTGTPKGVLCSHRALLNEHVLLTLKADSVIFGFSTLYWASGVFGLMACLINACLRIITSQPFTCDYFLDLAQRYRITPFLVGTNQMAQLSMYEDVAKMQKCFESVDTMLVGGSKIPLAVQEKTRSILSCNAQRPGFAIAYGMSEIVDLVSCNIGYVSEYRQGSEGKLVGNKKVRIINKGSQPVGPLEHGEICVLNPYPWRGYLNNEKATSKALVDNWLHTGDVGFFDADGFLHICSRNIEVFKSNNFQIYPSLIEDVIYRKPGIAEVCVFGITDFVASNLTACAVVRLANGVGSTLTAEHIDHHVQNCMSSVYHLNGGVYFVDKIPKTGSGKMQRSKVLEIVMQMKERK</sequence>
<dbReference type="InterPro" id="IPR025110">
    <property type="entry name" value="AMP-bd_C"/>
</dbReference>
<dbReference type="EnsemblMetazoa" id="SCAU006653-RA">
    <property type="protein sequence ID" value="SCAU006653-PA"/>
    <property type="gene ID" value="SCAU006653"/>
</dbReference>
<protein>
    <recommendedName>
        <fullName evidence="7">AMP-dependent synthetase/ligase domain-containing protein</fullName>
    </recommendedName>
</protein>
<dbReference type="AlphaFoldDB" id="A0A1I8PBX5"/>
<dbReference type="PANTHER" id="PTHR24096">
    <property type="entry name" value="LONG-CHAIN-FATTY-ACID--COA LIGASE"/>
    <property type="match status" value="1"/>
</dbReference>
<dbReference type="Pfam" id="PF13193">
    <property type="entry name" value="AMP-binding_C"/>
    <property type="match status" value="1"/>
</dbReference>
<dbReference type="VEuPathDB" id="VectorBase:SCAU006653"/>
<evidence type="ECO:0000256" key="2">
    <source>
        <dbReference type="ARBA" id="ARBA00023140"/>
    </source>
</evidence>
<dbReference type="GO" id="GO:0046949">
    <property type="term" value="P:fatty-acyl-CoA biosynthetic process"/>
    <property type="evidence" value="ECO:0007669"/>
    <property type="project" value="TreeGrafter"/>
</dbReference>
<keyword evidence="6" id="KW-1185">Reference proteome</keyword>
<reference evidence="5" key="1">
    <citation type="submission" date="2020-05" db="UniProtKB">
        <authorList>
            <consortium name="EnsemblMetazoa"/>
        </authorList>
    </citation>
    <scope>IDENTIFICATION</scope>
    <source>
        <strain evidence="5">USDA</strain>
    </source>
</reference>
<dbReference type="Gene3D" id="3.40.50.12780">
    <property type="entry name" value="N-terminal domain of ligase-like"/>
    <property type="match status" value="1"/>
</dbReference>
<proteinExistence type="predicted"/>
<dbReference type="STRING" id="35570.A0A1I8PBX5"/>
<dbReference type="PANTHER" id="PTHR24096:SF353">
    <property type="entry name" value="GH16244P-RELATED"/>
    <property type="match status" value="1"/>
</dbReference>
<keyword evidence="2" id="KW-0576">Peroxisome</keyword>
<evidence type="ECO:0008006" key="7">
    <source>
        <dbReference type="Google" id="ProtNLM"/>
    </source>
</evidence>
<evidence type="ECO:0000259" key="3">
    <source>
        <dbReference type="Pfam" id="PF00501"/>
    </source>
</evidence>
<dbReference type="Gene3D" id="3.30.300.30">
    <property type="match status" value="1"/>
</dbReference>
<dbReference type="Proteomes" id="UP000095300">
    <property type="component" value="Unassembled WGS sequence"/>
</dbReference>
<name>A0A1I8PBX5_STOCA</name>
<dbReference type="GO" id="GO:0004467">
    <property type="term" value="F:long-chain fatty acid-CoA ligase activity"/>
    <property type="evidence" value="ECO:0007669"/>
    <property type="project" value="TreeGrafter"/>
</dbReference>
<dbReference type="InterPro" id="IPR042099">
    <property type="entry name" value="ANL_N_sf"/>
</dbReference>
<dbReference type="Pfam" id="PF00501">
    <property type="entry name" value="AMP-binding"/>
    <property type="match status" value="1"/>
</dbReference>
<evidence type="ECO:0000313" key="5">
    <source>
        <dbReference type="EnsemblMetazoa" id="SCAU006653-PA"/>
    </source>
</evidence>
<feature type="domain" description="AMP-dependent synthetase/ligase" evidence="3">
    <location>
        <begin position="39"/>
        <end position="409"/>
    </location>
</feature>
<dbReference type="KEGG" id="scac:106080690"/>
<dbReference type="FunFam" id="3.40.50.12780:FF:000025">
    <property type="entry name" value="luciferin 4-monooxygenase"/>
    <property type="match status" value="1"/>
</dbReference>
<gene>
    <name evidence="5" type="primary">106080690</name>
</gene>
<comment type="subcellular location">
    <subcellularLocation>
        <location evidence="1">Peroxisome</location>
    </subcellularLocation>
</comment>
<dbReference type="GO" id="GO:0005777">
    <property type="term" value="C:peroxisome"/>
    <property type="evidence" value="ECO:0007669"/>
    <property type="project" value="UniProtKB-SubCell"/>
</dbReference>
<dbReference type="OrthoDB" id="10253869at2759"/>
<evidence type="ECO:0000259" key="4">
    <source>
        <dbReference type="Pfam" id="PF13193"/>
    </source>
</evidence>
<evidence type="ECO:0000313" key="6">
    <source>
        <dbReference type="Proteomes" id="UP000095300"/>
    </source>
</evidence>
<accession>A0A1I8PBX5</accession>